<proteinExistence type="predicted"/>
<evidence type="ECO:0000256" key="6">
    <source>
        <dbReference type="ARBA" id="ARBA00022989"/>
    </source>
</evidence>
<dbReference type="AlphaFoldDB" id="A0A6J4JKN9"/>
<evidence type="ECO:0000256" key="3">
    <source>
        <dbReference type="ARBA" id="ARBA00022676"/>
    </source>
</evidence>
<feature type="transmembrane region" description="Helical" evidence="9">
    <location>
        <begin position="253"/>
        <end position="286"/>
    </location>
</feature>
<keyword evidence="7 9" id="KW-0472">Membrane</keyword>
<keyword evidence="6 9" id="KW-1133">Transmembrane helix</keyword>
<organism evidence="11">
    <name type="scientific">uncultured Chloroflexota bacterium</name>
    <dbReference type="NCBI Taxonomy" id="166587"/>
    <lineage>
        <taxon>Bacteria</taxon>
        <taxon>Bacillati</taxon>
        <taxon>Chloroflexota</taxon>
        <taxon>environmental samples</taxon>
    </lineage>
</organism>
<dbReference type="PANTHER" id="PTHR33908">
    <property type="entry name" value="MANNOSYLTRANSFERASE YKCB-RELATED"/>
    <property type="match status" value="1"/>
</dbReference>
<reference evidence="11" key="1">
    <citation type="submission" date="2020-02" db="EMBL/GenBank/DDBJ databases">
        <authorList>
            <person name="Meier V. D."/>
        </authorList>
    </citation>
    <scope>NUCLEOTIDE SEQUENCE</scope>
    <source>
        <strain evidence="11">AVDCRST_MAG77</strain>
    </source>
</reference>
<keyword evidence="3" id="KW-0328">Glycosyltransferase</keyword>
<evidence type="ECO:0000313" key="11">
    <source>
        <dbReference type="EMBL" id="CAA9280996.1"/>
    </source>
</evidence>
<feature type="domain" description="Glycosyltransferase RgtA/B/C/D-like" evidence="10">
    <location>
        <begin position="69"/>
        <end position="221"/>
    </location>
</feature>
<dbReference type="GO" id="GO:0005886">
    <property type="term" value="C:plasma membrane"/>
    <property type="evidence" value="ECO:0007669"/>
    <property type="project" value="UniProtKB-SubCell"/>
</dbReference>
<accession>A0A6J4JKN9</accession>
<evidence type="ECO:0000256" key="5">
    <source>
        <dbReference type="ARBA" id="ARBA00022692"/>
    </source>
</evidence>
<feature type="transmembrane region" description="Helical" evidence="9">
    <location>
        <begin position="323"/>
        <end position="345"/>
    </location>
</feature>
<feature type="transmembrane region" description="Helical" evidence="9">
    <location>
        <begin position="365"/>
        <end position="387"/>
    </location>
</feature>
<evidence type="ECO:0000256" key="8">
    <source>
        <dbReference type="SAM" id="MobiDB-lite"/>
    </source>
</evidence>
<feature type="transmembrane region" description="Helical" evidence="9">
    <location>
        <begin position="115"/>
        <end position="132"/>
    </location>
</feature>
<evidence type="ECO:0000256" key="1">
    <source>
        <dbReference type="ARBA" id="ARBA00004651"/>
    </source>
</evidence>
<protein>
    <recommendedName>
        <fullName evidence="10">Glycosyltransferase RgtA/B/C/D-like domain-containing protein</fullName>
    </recommendedName>
</protein>
<sequence>MTLLDRRRTWRPLALPIALCAAYLLTRLVNLGSLPMVSDEGTYITWGVRALYGSGVEEWLASLEDGKQPLLAWLMPPFLALFEDRLIAGRLVSVLTGLASLTLLVVLGRRLFGHAAGWLSGALYVLAPIALVHDRMALYDSLVTTTALLVLLAALRWAECPSAGRTAQLGACIGLALLTKLSALFFVGLVPLVIAAWRLRSLANWWRLSQAFFIAAACYSVLYLSPIVDNLQEGNFQRYSLTAGEALRFPFDLWLANATFVTLAAGTYLGPALALACVAGLFLAALRTGHTGHAGRGGLILLLWVAVPLAAFVLTAKIIYSRYIVFCFVCALPAAAYLLVEAWRLSGRVSGVLPLLGARRGARGLAAAAGVALVAWPAAQFGAALLADPRSAPWMNDRRWITDRFQYVESNYAGYGLREIVDYLGEQAQRKPVVVLTRDATGMPRDGVTAYLLEQPSVTLGFVPEREPVAERLERQATRAFLLANQGADLYYVLTDAPNGEQEQLFRRRNPEMRLVLDIPKPGNHSRFQLYQMPWDRTTDDIWLDPAPRFGGTIVLRGYNLSARATHPSGTLRLILYWEATARPPRDYNVFNHVADAGGAIRGQKDGPPGGGQLPTSRWRPRQLVADTHEVQIRPDAPPGDYVLNTGLYDLQTLQRLPVTLPGGAPADHVNLGRVSVFPGS</sequence>
<dbReference type="GO" id="GO:0009103">
    <property type="term" value="P:lipopolysaccharide biosynthetic process"/>
    <property type="evidence" value="ECO:0007669"/>
    <property type="project" value="UniProtKB-ARBA"/>
</dbReference>
<evidence type="ECO:0000256" key="9">
    <source>
        <dbReference type="SAM" id="Phobius"/>
    </source>
</evidence>
<evidence type="ECO:0000256" key="2">
    <source>
        <dbReference type="ARBA" id="ARBA00022475"/>
    </source>
</evidence>
<feature type="transmembrane region" description="Helical" evidence="9">
    <location>
        <begin position="169"/>
        <end position="199"/>
    </location>
</feature>
<keyword evidence="4" id="KW-0808">Transferase</keyword>
<dbReference type="InterPro" id="IPR038731">
    <property type="entry name" value="RgtA/B/C-like"/>
</dbReference>
<feature type="transmembrane region" description="Helical" evidence="9">
    <location>
        <begin position="12"/>
        <end position="29"/>
    </location>
</feature>
<feature type="transmembrane region" description="Helical" evidence="9">
    <location>
        <begin position="298"/>
        <end position="316"/>
    </location>
</feature>
<dbReference type="Pfam" id="PF13231">
    <property type="entry name" value="PMT_2"/>
    <property type="match status" value="1"/>
</dbReference>
<feature type="transmembrane region" description="Helical" evidence="9">
    <location>
        <begin position="138"/>
        <end position="157"/>
    </location>
</feature>
<evidence type="ECO:0000259" key="10">
    <source>
        <dbReference type="Pfam" id="PF13231"/>
    </source>
</evidence>
<feature type="transmembrane region" description="Helical" evidence="9">
    <location>
        <begin position="211"/>
        <end position="232"/>
    </location>
</feature>
<evidence type="ECO:0000256" key="4">
    <source>
        <dbReference type="ARBA" id="ARBA00022679"/>
    </source>
</evidence>
<dbReference type="PANTHER" id="PTHR33908:SF11">
    <property type="entry name" value="MEMBRANE PROTEIN"/>
    <property type="match status" value="1"/>
</dbReference>
<feature type="region of interest" description="Disordered" evidence="8">
    <location>
        <begin position="599"/>
        <end position="619"/>
    </location>
</feature>
<dbReference type="InterPro" id="IPR050297">
    <property type="entry name" value="LipidA_mod_glycosyltrf_83"/>
</dbReference>
<dbReference type="EMBL" id="CADCTC010000206">
    <property type="protein sequence ID" value="CAA9280996.1"/>
    <property type="molecule type" value="Genomic_DNA"/>
</dbReference>
<feature type="transmembrane region" description="Helical" evidence="9">
    <location>
        <begin position="87"/>
        <end position="108"/>
    </location>
</feature>
<name>A0A6J4JKN9_9CHLR</name>
<evidence type="ECO:0000256" key="7">
    <source>
        <dbReference type="ARBA" id="ARBA00023136"/>
    </source>
</evidence>
<gene>
    <name evidence="11" type="ORF">AVDCRST_MAG77-3841</name>
</gene>
<dbReference type="GO" id="GO:0016763">
    <property type="term" value="F:pentosyltransferase activity"/>
    <property type="evidence" value="ECO:0007669"/>
    <property type="project" value="TreeGrafter"/>
</dbReference>
<keyword evidence="2" id="KW-1003">Cell membrane</keyword>
<keyword evidence="5 9" id="KW-0812">Transmembrane</keyword>
<comment type="subcellular location">
    <subcellularLocation>
        <location evidence="1">Cell membrane</location>
        <topology evidence="1">Multi-pass membrane protein</topology>
    </subcellularLocation>
</comment>